<evidence type="ECO:0000256" key="3">
    <source>
        <dbReference type="ARBA" id="ARBA00009152"/>
    </source>
</evidence>
<evidence type="ECO:0000256" key="6">
    <source>
        <dbReference type="ARBA" id="ARBA00022692"/>
    </source>
</evidence>
<evidence type="ECO:0000256" key="8">
    <source>
        <dbReference type="ARBA" id="ARBA00023102"/>
    </source>
</evidence>
<keyword evidence="8" id="KW-0368">Histidine biosynthesis</keyword>
<dbReference type="Gene3D" id="1.20.1740.10">
    <property type="entry name" value="Amino acid/polyamine transporter I"/>
    <property type="match status" value="1"/>
</dbReference>
<evidence type="ECO:0000256" key="1">
    <source>
        <dbReference type="ARBA" id="ARBA00004141"/>
    </source>
</evidence>
<evidence type="ECO:0000256" key="12">
    <source>
        <dbReference type="SAM" id="Phobius"/>
    </source>
</evidence>
<feature type="transmembrane region" description="Helical" evidence="12">
    <location>
        <begin position="735"/>
        <end position="760"/>
    </location>
</feature>
<keyword evidence="6 12" id="KW-0812">Transmembrane</keyword>
<feature type="transmembrane region" description="Helical" evidence="12">
    <location>
        <begin position="582"/>
        <end position="601"/>
    </location>
</feature>
<dbReference type="EMBL" id="CAVNYO010000414">
    <property type="protein sequence ID" value="CAK5276866.1"/>
    <property type="molecule type" value="Genomic_DNA"/>
</dbReference>
<dbReference type="CDD" id="cd12110">
    <property type="entry name" value="PHP_HisPPase_Hisj_like"/>
    <property type="match status" value="1"/>
</dbReference>
<dbReference type="EC" id="3.1.3.15" evidence="4"/>
<feature type="transmembrane region" description="Helical" evidence="12">
    <location>
        <begin position="456"/>
        <end position="478"/>
    </location>
</feature>
<dbReference type="InterPro" id="IPR010140">
    <property type="entry name" value="Histidinol_P_phosphatase_HisJ"/>
</dbReference>
<evidence type="ECO:0000256" key="7">
    <source>
        <dbReference type="ARBA" id="ARBA00022989"/>
    </source>
</evidence>
<accession>A0AAD2Q501</accession>
<comment type="similarity">
    <text evidence="3">Belongs to the PHP hydrolase family. HisK subfamily.</text>
</comment>
<protein>
    <recommendedName>
        <fullName evidence="4">histidinol-phosphatase</fullName>
        <ecNumber evidence="4">3.1.3.15</ecNumber>
    </recommendedName>
</protein>
<feature type="region of interest" description="Disordered" evidence="11">
    <location>
        <begin position="344"/>
        <end position="368"/>
    </location>
</feature>
<keyword evidence="7 12" id="KW-1133">Transmembrane helix</keyword>
<evidence type="ECO:0000256" key="10">
    <source>
        <dbReference type="ARBA" id="ARBA00049158"/>
    </source>
</evidence>
<feature type="transmembrane region" description="Helical" evidence="12">
    <location>
        <begin position="527"/>
        <end position="551"/>
    </location>
</feature>
<dbReference type="SUPFAM" id="SSF89550">
    <property type="entry name" value="PHP domain-like"/>
    <property type="match status" value="1"/>
</dbReference>
<dbReference type="GO" id="GO:0000105">
    <property type="term" value="P:L-histidine biosynthetic process"/>
    <property type="evidence" value="ECO:0007669"/>
    <property type="project" value="UniProtKB-KW"/>
</dbReference>
<dbReference type="Pfam" id="PF13520">
    <property type="entry name" value="AA_permease_2"/>
    <property type="match status" value="1"/>
</dbReference>
<dbReference type="InterPro" id="IPR004013">
    <property type="entry name" value="PHP_dom"/>
</dbReference>
<dbReference type="InterPro" id="IPR016195">
    <property type="entry name" value="Pol/histidinol_Pase-like"/>
</dbReference>
<feature type="region of interest" description="Disordered" evidence="11">
    <location>
        <begin position="1"/>
        <end position="24"/>
    </location>
</feature>
<evidence type="ECO:0000256" key="9">
    <source>
        <dbReference type="ARBA" id="ARBA00023136"/>
    </source>
</evidence>
<dbReference type="InterPro" id="IPR050598">
    <property type="entry name" value="AminoAcid_Transporter"/>
</dbReference>
<gene>
    <name evidence="14" type="ORF">MYCIT1_LOCUS25481</name>
</gene>
<evidence type="ECO:0000313" key="15">
    <source>
        <dbReference type="Proteomes" id="UP001295794"/>
    </source>
</evidence>
<comment type="catalytic activity">
    <reaction evidence="10">
        <text>L-histidinol phosphate + H2O = L-histidinol + phosphate</text>
        <dbReference type="Rhea" id="RHEA:14465"/>
        <dbReference type="ChEBI" id="CHEBI:15377"/>
        <dbReference type="ChEBI" id="CHEBI:43474"/>
        <dbReference type="ChEBI" id="CHEBI:57699"/>
        <dbReference type="ChEBI" id="CHEBI:57980"/>
        <dbReference type="EC" id="3.1.3.15"/>
    </reaction>
</comment>
<name>A0AAD2Q501_9AGAR</name>
<feature type="transmembrane region" description="Helical" evidence="12">
    <location>
        <begin position="413"/>
        <end position="435"/>
    </location>
</feature>
<dbReference type="PANTHER" id="PTHR11785:SF498">
    <property type="entry name" value="HIGH-AFFINITY METHIONINE PERMEASE"/>
    <property type="match status" value="1"/>
</dbReference>
<dbReference type="GO" id="GO:0004401">
    <property type="term" value="F:histidinol-phosphatase activity"/>
    <property type="evidence" value="ECO:0007669"/>
    <property type="project" value="UniProtKB-EC"/>
</dbReference>
<dbReference type="AlphaFoldDB" id="A0AAD2Q501"/>
<keyword evidence="15" id="KW-1185">Reference proteome</keyword>
<evidence type="ECO:0000256" key="4">
    <source>
        <dbReference type="ARBA" id="ARBA00013085"/>
    </source>
</evidence>
<keyword evidence="9 12" id="KW-0472">Membrane</keyword>
<sequence>MQISVSEKLRREDTGHTWPQMPPQERLQVGPLVSIWSAKLKLLLSANVRRYARCMVPHRCRIDAPATGRPRTPHPDAHMPHSLHSHSGQFCSHAVGSLEHVVLAAIEKGFQIYGLSEHVPRYREEDLYPEERELTLQDLSERFGRYLDEAHSLKIKYASQITLLVGLETEYITDDDLDQLEALLARYGERVEYLVGSVHHVNGLPIDFDAATYRSAVASDHGRFLSRYFDAQYELLRRFKPEVVGHLDLCRLYTPDLRLADFPDALGGARRNILFAIEYGAIFEINAAALRKDWTTPYPGPDLLQRRWRPGQVPVCPLPPHRAITTMSGEEERLLATKTQYGALSSDASPHGAAVDRSEGNTSGESFDAVPQERRQLGLTTATFLVFNRVIGTGIFATPSVILLSAGSVGVAMLMWVLGALIATAGTTVYVELGTGLPRSGGEKNYLEYIYRRPQFMVSCTYGVYTLITGSSATNGIVFGEYFIHSLGLEATPFRTRLTAIVCLTFSLSMIGVFHKTGVRLLNILGLFKFGILAGIAALGMLSLVGVPGLAVRNGYEKPDNFASWEHVWSGSRADANALVTGLYNVIWSFIGYSNANYALSEIKDPVKTIKRAAPLAIISVTIVYMLVNIAYFGVVSKNDILSSRQIVAALFFRNLFGPATEQALSFCIALSSLGNILSVSFTQGRVIQELGREGVFPFATFFSSNKPFGAPLAGLSLLYLLSVALVIAPPPGDAYLFLLSMSSYSLTIINTLVSFGLLLLHTKGYSSLGWNPPFQAPRWVVVAFFLSNVFLAVTPLIPPTKGGRTFERVPYYMYVLVTIGVSQLGALYWAFWAKWLPQRGGYELKREWQVQDDGVSRFVFVKVPKN</sequence>
<feature type="domain" description="PHP" evidence="13">
    <location>
        <begin position="83"/>
        <end position="287"/>
    </location>
</feature>
<feature type="transmembrane region" description="Helical" evidence="12">
    <location>
        <begin position="780"/>
        <end position="798"/>
    </location>
</feature>
<dbReference type="GO" id="GO:0016020">
    <property type="term" value="C:membrane"/>
    <property type="evidence" value="ECO:0007669"/>
    <property type="project" value="UniProtKB-SubCell"/>
</dbReference>
<reference evidence="14" key="1">
    <citation type="submission" date="2023-11" db="EMBL/GenBank/DDBJ databases">
        <authorList>
            <person name="De Vega J J."/>
            <person name="De Vega J J."/>
        </authorList>
    </citation>
    <scope>NUCLEOTIDE SEQUENCE</scope>
</reference>
<dbReference type="Gene3D" id="3.20.20.140">
    <property type="entry name" value="Metal-dependent hydrolases"/>
    <property type="match status" value="1"/>
</dbReference>
<dbReference type="Proteomes" id="UP001295794">
    <property type="component" value="Unassembled WGS sequence"/>
</dbReference>
<feature type="transmembrane region" description="Helical" evidence="12">
    <location>
        <begin position="709"/>
        <end position="729"/>
    </location>
</feature>
<evidence type="ECO:0000256" key="5">
    <source>
        <dbReference type="ARBA" id="ARBA00022605"/>
    </source>
</evidence>
<feature type="transmembrane region" description="Helical" evidence="12">
    <location>
        <begin position="498"/>
        <end position="515"/>
    </location>
</feature>
<dbReference type="GO" id="GO:0015179">
    <property type="term" value="F:L-amino acid transmembrane transporter activity"/>
    <property type="evidence" value="ECO:0007669"/>
    <property type="project" value="TreeGrafter"/>
</dbReference>
<dbReference type="PANTHER" id="PTHR11785">
    <property type="entry name" value="AMINO ACID TRANSPORTER"/>
    <property type="match status" value="1"/>
</dbReference>
<feature type="transmembrane region" description="Helical" evidence="12">
    <location>
        <begin position="810"/>
        <end position="832"/>
    </location>
</feature>
<evidence type="ECO:0000259" key="13">
    <source>
        <dbReference type="Pfam" id="PF02811"/>
    </source>
</evidence>
<evidence type="ECO:0000313" key="14">
    <source>
        <dbReference type="EMBL" id="CAK5276866.1"/>
    </source>
</evidence>
<evidence type="ECO:0000256" key="2">
    <source>
        <dbReference type="ARBA" id="ARBA00004970"/>
    </source>
</evidence>
<feature type="transmembrane region" description="Helical" evidence="12">
    <location>
        <begin position="384"/>
        <end position="407"/>
    </location>
</feature>
<organism evidence="14 15">
    <name type="scientific">Mycena citricolor</name>
    <dbReference type="NCBI Taxonomy" id="2018698"/>
    <lineage>
        <taxon>Eukaryota</taxon>
        <taxon>Fungi</taxon>
        <taxon>Dikarya</taxon>
        <taxon>Basidiomycota</taxon>
        <taxon>Agaricomycotina</taxon>
        <taxon>Agaricomycetes</taxon>
        <taxon>Agaricomycetidae</taxon>
        <taxon>Agaricales</taxon>
        <taxon>Marasmiineae</taxon>
        <taxon>Mycenaceae</taxon>
        <taxon>Mycena</taxon>
    </lineage>
</organism>
<comment type="pathway">
    <text evidence="2">Amino-acid biosynthesis; L-histidine biosynthesis; L-histidine from 5-phospho-alpha-D-ribose 1-diphosphate: step 8/9.</text>
</comment>
<evidence type="ECO:0000256" key="11">
    <source>
        <dbReference type="SAM" id="MobiDB-lite"/>
    </source>
</evidence>
<keyword evidence="5" id="KW-0028">Amino-acid biosynthesis</keyword>
<proteinExistence type="inferred from homology"/>
<dbReference type="InterPro" id="IPR002293">
    <property type="entry name" value="AA/rel_permease1"/>
</dbReference>
<feature type="transmembrane region" description="Helical" evidence="12">
    <location>
        <begin position="613"/>
        <end position="635"/>
    </location>
</feature>
<comment type="subcellular location">
    <subcellularLocation>
        <location evidence="1">Membrane</location>
        <topology evidence="1">Multi-pass membrane protein</topology>
    </subcellularLocation>
</comment>
<dbReference type="NCBIfam" id="TIGR01856">
    <property type="entry name" value="hisJ_fam"/>
    <property type="match status" value="1"/>
</dbReference>
<dbReference type="Pfam" id="PF02811">
    <property type="entry name" value="PHP"/>
    <property type="match status" value="1"/>
</dbReference>
<comment type="caution">
    <text evidence="14">The sequence shown here is derived from an EMBL/GenBank/DDBJ whole genome shotgun (WGS) entry which is preliminary data.</text>
</comment>